<dbReference type="VEuPathDB" id="FungiDB:AeMF1_003843"/>
<keyword evidence="2 3" id="KW-0802">TPR repeat</keyword>
<dbReference type="Pfam" id="PF13424">
    <property type="entry name" value="TPR_12"/>
    <property type="match status" value="1"/>
</dbReference>
<dbReference type="Gene3D" id="1.25.40.10">
    <property type="entry name" value="Tetratricopeptide repeat domain"/>
    <property type="match status" value="1"/>
</dbReference>
<dbReference type="InterPro" id="IPR011990">
    <property type="entry name" value="TPR-like_helical_dom_sf"/>
</dbReference>
<dbReference type="SMART" id="SM00028">
    <property type="entry name" value="TPR"/>
    <property type="match status" value="3"/>
</dbReference>
<dbReference type="InterPro" id="IPR019734">
    <property type="entry name" value="TPR_rpt"/>
</dbReference>
<dbReference type="SUPFAM" id="SSF48452">
    <property type="entry name" value="TPR-like"/>
    <property type="match status" value="1"/>
</dbReference>
<sequence>MQLLIECFDRRCKLLGEEHQATQNTMTEISIEFANQSKLKESLEWTLRCSSIQKRGGGDDHPQTSRMQNNLGILYLMLGDFASALPHIQAASNVYQRTLGPDHMLTLVILANLGNTYRLLGQYVEAERILLDCLQRIQTDDLAKAVCLRNLGQLYLCTQDYERALNNYKEGLALMATIYSRTNAHYTRALPPMFILKRKTGCFDRLEEIDAFENELVQANCNQDYTMSWMPCRYHRTAL</sequence>
<evidence type="ECO:0000256" key="1">
    <source>
        <dbReference type="ARBA" id="ARBA00022737"/>
    </source>
</evidence>
<evidence type="ECO:0000313" key="4">
    <source>
        <dbReference type="EMBL" id="KAF0735646.1"/>
    </source>
</evidence>
<proteinExistence type="predicted"/>
<evidence type="ECO:0000313" key="5">
    <source>
        <dbReference type="Proteomes" id="UP000481153"/>
    </source>
</evidence>
<dbReference type="Proteomes" id="UP000481153">
    <property type="component" value="Unassembled WGS sequence"/>
</dbReference>
<gene>
    <name evidence="4" type="ORF">Ae201684_007963</name>
</gene>
<dbReference type="PANTHER" id="PTHR45641">
    <property type="entry name" value="TETRATRICOPEPTIDE REPEAT PROTEIN (AFU_ORTHOLOGUE AFUA_6G03870)"/>
    <property type="match status" value="1"/>
</dbReference>
<organism evidence="4 5">
    <name type="scientific">Aphanomyces euteiches</name>
    <dbReference type="NCBI Taxonomy" id="100861"/>
    <lineage>
        <taxon>Eukaryota</taxon>
        <taxon>Sar</taxon>
        <taxon>Stramenopiles</taxon>
        <taxon>Oomycota</taxon>
        <taxon>Saprolegniomycetes</taxon>
        <taxon>Saprolegniales</taxon>
        <taxon>Verrucalvaceae</taxon>
        <taxon>Aphanomyces</taxon>
    </lineage>
</organism>
<evidence type="ECO:0000256" key="3">
    <source>
        <dbReference type="PROSITE-ProRule" id="PRU00339"/>
    </source>
</evidence>
<comment type="caution">
    <text evidence="4">The sequence shown here is derived from an EMBL/GenBank/DDBJ whole genome shotgun (WGS) entry which is preliminary data.</text>
</comment>
<dbReference type="Pfam" id="PF13374">
    <property type="entry name" value="TPR_10"/>
    <property type="match status" value="1"/>
</dbReference>
<dbReference type="EMBL" id="VJMJ01000094">
    <property type="protein sequence ID" value="KAF0735646.1"/>
    <property type="molecule type" value="Genomic_DNA"/>
</dbReference>
<accession>A0A6G0X6L1</accession>
<name>A0A6G0X6L1_9STRA</name>
<keyword evidence="1" id="KW-0677">Repeat</keyword>
<dbReference type="AlphaFoldDB" id="A0A6G0X6L1"/>
<feature type="repeat" description="TPR" evidence="3">
    <location>
        <begin position="145"/>
        <end position="178"/>
    </location>
</feature>
<reference evidence="4 5" key="1">
    <citation type="submission" date="2019-07" db="EMBL/GenBank/DDBJ databases">
        <title>Genomics analysis of Aphanomyces spp. identifies a new class of oomycete effector associated with host adaptation.</title>
        <authorList>
            <person name="Gaulin E."/>
        </authorList>
    </citation>
    <scope>NUCLEOTIDE SEQUENCE [LARGE SCALE GENOMIC DNA]</scope>
    <source>
        <strain evidence="4 5">ATCC 201684</strain>
    </source>
</reference>
<protein>
    <submittedName>
        <fullName evidence="4">Uncharacterized protein</fullName>
    </submittedName>
</protein>
<dbReference type="PANTHER" id="PTHR45641:SF19">
    <property type="entry name" value="NEPHROCYSTIN-3"/>
    <property type="match status" value="1"/>
</dbReference>
<keyword evidence="5" id="KW-1185">Reference proteome</keyword>
<evidence type="ECO:0000256" key="2">
    <source>
        <dbReference type="ARBA" id="ARBA00022803"/>
    </source>
</evidence>
<dbReference type="PROSITE" id="PS50005">
    <property type="entry name" value="TPR"/>
    <property type="match status" value="1"/>
</dbReference>